<keyword evidence="2" id="KW-1185">Reference proteome</keyword>
<dbReference type="EMBL" id="JAFBDR010000001">
    <property type="protein sequence ID" value="MBM7569925.1"/>
    <property type="molecule type" value="Genomic_DNA"/>
</dbReference>
<organism evidence="1 2">
    <name type="scientific">Aquibacillus albus</name>
    <dbReference type="NCBI Taxonomy" id="1168171"/>
    <lineage>
        <taxon>Bacteria</taxon>
        <taxon>Bacillati</taxon>
        <taxon>Bacillota</taxon>
        <taxon>Bacilli</taxon>
        <taxon>Bacillales</taxon>
        <taxon>Bacillaceae</taxon>
        <taxon>Aquibacillus</taxon>
    </lineage>
</organism>
<evidence type="ECO:0000313" key="2">
    <source>
        <dbReference type="Proteomes" id="UP001296943"/>
    </source>
</evidence>
<gene>
    <name evidence="1" type="ORF">JOC48_000394</name>
</gene>
<name>A0ABS2MW49_9BACI</name>
<comment type="caution">
    <text evidence="1">The sequence shown here is derived from an EMBL/GenBank/DDBJ whole genome shotgun (WGS) entry which is preliminary data.</text>
</comment>
<protein>
    <submittedName>
        <fullName evidence="1">Uncharacterized protein</fullName>
    </submittedName>
</protein>
<dbReference type="PROSITE" id="PS51257">
    <property type="entry name" value="PROKAR_LIPOPROTEIN"/>
    <property type="match status" value="1"/>
</dbReference>
<accession>A0ABS2MW49</accession>
<dbReference type="Proteomes" id="UP001296943">
    <property type="component" value="Unassembled WGS sequence"/>
</dbReference>
<dbReference type="RefSeq" id="WP_204497367.1">
    <property type="nucleotide sequence ID" value="NZ_JAFBDR010000001.1"/>
</dbReference>
<proteinExistence type="predicted"/>
<sequence length="177" mass="20853">MKQAMVLFLIIVTFIIGCTKEQTPKINPEDVTIEAKLNINENERLSYKDYMLEIVIDKEFGENMIYPYMEGIGYMSFDSNEAKEAYYLPGSVGTSLSDEEMVHNELRKNNIIDVTDDFQFSSLIGFYTPEDKGRYQLRMYFEKDKNFDGFDDMYLVYLHKEDDNKWSKLIEIESEID</sequence>
<reference evidence="1 2" key="1">
    <citation type="submission" date="2021-01" db="EMBL/GenBank/DDBJ databases">
        <title>Genomic Encyclopedia of Type Strains, Phase IV (KMG-IV): sequencing the most valuable type-strain genomes for metagenomic binning, comparative biology and taxonomic classification.</title>
        <authorList>
            <person name="Goeker M."/>
        </authorList>
    </citation>
    <scope>NUCLEOTIDE SEQUENCE [LARGE SCALE GENOMIC DNA]</scope>
    <source>
        <strain evidence="1 2">DSM 23711</strain>
    </source>
</reference>
<evidence type="ECO:0000313" key="1">
    <source>
        <dbReference type="EMBL" id="MBM7569925.1"/>
    </source>
</evidence>